<comment type="catalytic activity">
    <reaction evidence="1">
        <text>ATP + protein L-histidine = ADP + protein N-phospho-L-histidine.</text>
        <dbReference type="EC" id="2.7.13.3"/>
    </reaction>
</comment>
<dbReference type="GO" id="GO:0016020">
    <property type="term" value="C:membrane"/>
    <property type="evidence" value="ECO:0007669"/>
    <property type="project" value="InterPro"/>
</dbReference>
<evidence type="ECO:0000256" key="3">
    <source>
        <dbReference type="ARBA" id="ARBA00022553"/>
    </source>
</evidence>
<dbReference type="Gene3D" id="3.30.565.10">
    <property type="entry name" value="Histidine kinase-like ATPase, C-terminal domain"/>
    <property type="match status" value="1"/>
</dbReference>
<dbReference type="Pfam" id="PF07730">
    <property type="entry name" value="HisKA_3"/>
    <property type="match status" value="1"/>
</dbReference>
<sequence>MPTVTPAQYGEDRQLGDSGGRVLVGNAVRRRPDADVSGTPVAPAEPRVPARWARLAKHRQLLLDIAAVLIGAADVWLGYSWNRDAELYSLVLSGVAAAALVLRRRFPFLTLLLTVPGFFVGWSELAAMIALGTVARRRVLGWQTIVGAALVWAARFFWWPPDKFLAAEWQQHVHNAIYGCLVAGLPLAIALLAHAREELANRIAELAVSRERERLLHAHAIRADERARLAREMHDVVSHQVSLIAMQAGALRVASVDQNAKQVAGTIRTLSTRTLDELRQLVSVLRTTSGDDSPQPGVEELGQLVAGAGMPVTLTVLGTTPMPASISGAAYRTVQEALTNIRKYANGSVVTVRVDLNDDALRVEVRNGPPPAQQGGGGLPSGGHGLMGLKERANLLNGEFEAGATEDGGFVVRVEIPTLR</sequence>
<evidence type="ECO:0000256" key="2">
    <source>
        <dbReference type="ARBA" id="ARBA00012438"/>
    </source>
</evidence>
<evidence type="ECO:0000256" key="10">
    <source>
        <dbReference type="SAM" id="Phobius"/>
    </source>
</evidence>
<evidence type="ECO:0000256" key="6">
    <source>
        <dbReference type="ARBA" id="ARBA00022777"/>
    </source>
</evidence>
<feature type="domain" description="Signal transduction histidine kinase subgroup 3 dimerisation and phosphoacceptor" evidence="12">
    <location>
        <begin position="225"/>
        <end position="288"/>
    </location>
</feature>
<evidence type="ECO:0000256" key="8">
    <source>
        <dbReference type="ARBA" id="ARBA00023012"/>
    </source>
</evidence>
<dbReference type="Pfam" id="PF02518">
    <property type="entry name" value="HATPase_c"/>
    <property type="match status" value="1"/>
</dbReference>
<dbReference type="InterPro" id="IPR036890">
    <property type="entry name" value="HATPase_C_sf"/>
</dbReference>
<dbReference type="InterPro" id="IPR003594">
    <property type="entry name" value="HATPase_dom"/>
</dbReference>
<evidence type="ECO:0000259" key="12">
    <source>
        <dbReference type="Pfam" id="PF07730"/>
    </source>
</evidence>
<evidence type="ECO:0000256" key="4">
    <source>
        <dbReference type="ARBA" id="ARBA00022679"/>
    </source>
</evidence>
<reference evidence="13 14" key="1">
    <citation type="submission" date="2018-03" db="EMBL/GenBank/DDBJ databases">
        <title>Genomic Encyclopedia of Archaeal and Bacterial Type Strains, Phase II (KMG-II): from individual species to whole genera.</title>
        <authorList>
            <person name="Goeker M."/>
        </authorList>
    </citation>
    <scope>NUCLEOTIDE SEQUENCE [LARGE SCALE GENOMIC DNA]</scope>
    <source>
        <strain evidence="13 14">DSM 44720</strain>
    </source>
</reference>
<dbReference type="GO" id="GO:0046983">
    <property type="term" value="F:protein dimerization activity"/>
    <property type="evidence" value="ECO:0007669"/>
    <property type="project" value="InterPro"/>
</dbReference>
<evidence type="ECO:0000256" key="7">
    <source>
        <dbReference type="ARBA" id="ARBA00022840"/>
    </source>
</evidence>
<dbReference type="InterPro" id="IPR011712">
    <property type="entry name" value="Sig_transdc_His_kin_sub3_dim/P"/>
</dbReference>
<feature type="compositionally biased region" description="Gly residues" evidence="9">
    <location>
        <begin position="374"/>
        <end position="386"/>
    </location>
</feature>
<keyword evidence="7" id="KW-0067">ATP-binding</keyword>
<evidence type="ECO:0000313" key="13">
    <source>
        <dbReference type="EMBL" id="PRY29688.1"/>
    </source>
</evidence>
<evidence type="ECO:0000259" key="11">
    <source>
        <dbReference type="Pfam" id="PF02518"/>
    </source>
</evidence>
<organism evidence="13 14">
    <name type="scientific">Umezawaea tangerina</name>
    <dbReference type="NCBI Taxonomy" id="84725"/>
    <lineage>
        <taxon>Bacteria</taxon>
        <taxon>Bacillati</taxon>
        <taxon>Actinomycetota</taxon>
        <taxon>Actinomycetes</taxon>
        <taxon>Pseudonocardiales</taxon>
        <taxon>Pseudonocardiaceae</taxon>
        <taxon>Umezawaea</taxon>
    </lineage>
</organism>
<keyword evidence="6 13" id="KW-0418">Kinase</keyword>
<dbReference type="SUPFAM" id="SSF55874">
    <property type="entry name" value="ATPase domain of HSP90 chaperone/DNA topoisomerase II/histidine kinase"/>
    <property type="match status" value="1"/>
</dbReference>
<feature type="domain" description="Histidine kinase/HSP90-like ATPase" evidence="11">
    <location>
        <begin position="330"/>
        <end position="418"/>
    </location>
</feature>
<dbReference type="GO" id="GO:0005524">
    <property type="term" value="F:ATP binding"/>
    <property type="evidence" value="ECO:0007669"/>
    <property type="project" value="UniProtKB-KW"/>
</dbReference>
<protein>
    <recommendedName>
        <fullName evidence="2">histidine kinase</fullName>
        <ecNumber evidence="2">2.7.13.3</ecNumber>
    </recommendedName>
</protein>
<dbReference type="AlphaFoldDB" id="A0A2T0S8F0"/>
<keyword evidence="5" id="KW-0547">Nucleotide-binding</keyword>
<dbReference type="PANTHER" id="PTHR24421:SF10">
    <property type="entry name" value="NITRATE_NITRITE SENSOR PROTEIN NARQ"/>
    <property type="match status" value="1"/>
</dbReference>
<keyword evidence="10" id="KW-0472">Membrane</keyword>
<dbReference type="PANTHER" id="PTHR24421">
    <property type="entry name" value="NITRATE/NITRITE SENSOR PROTEIN NARX-RELATED"/>
    <property type="match status" value="1"/>
</dbReference>
<keyword evidence="3" id="KW-0597">Phosphoprotein</keyword>
<keyword evidence="8" id="KW-0902">Two-component regulatory system</keyword>
<keyword evidence="10" id="KW-1133">Transmembrane helix</keyword>
<keyword evidence="14" id="KW-1185">Reference proteome</keyword>
<dbReference type="GO" id="GO:0000155">
    <property type="term" value="F:phosphorelay sensor kinase activity"/>
    <property type="evidence" value="ECO:0007669"/>
    <property type="project" value="InterPro"/>
</dbReference>
<evidence type="ECO:0000256" key="1">
    <source>
        <dbReference type="ARBA" id="ARBA00000085"/>
    </source>
</evidence>
<dbReference type="EMBL" id="PVTF01000025">
    <property type="protein sequence ID" value="PRY29688.1"/>
    <property type="molecule type" value="Genomic_DNA"/>
</dbReference>
<feature type="transmembrane region" description="Helical" evidence="10">
    <location>
        <begin position="140"/>
        <end position="160"/>
    </location>
</feature>
<dbReference type="InterPro" id="IPR050482">
    <property type="entry name" value="Sensor_HK_TwoCompSys"/>
</dbReference>
<gene>
    <name evidence="13" type="ORF">CLV43_12537</name>
</gene>
<evidence type="ECO:0000256" key="9">
    <source>
        <dbReference type="SAM" id="MobiDB-lite"/>
    </source>
</evidence>
<proteinExistence type="predicted"/>
<dbReference type="Proteomes" id="UP000239494">
    <property type="component" value="Unassembled WGS sequence"/>
</dbReference>
<keyword evidence="4" id="KW-0808">Transferase</keyword>
<feature type="transmembrane region" description="Helical" evidence="10">
    <location>
        <begin position="109"/>
        <end position="134"/>
    </location>
</feature>
<comment type="caution">
    <text evidence="13">The sequence shown here is derived from an EMBL/GenBank/DDBJ whole genome shotgun (WGS) entry which is preliminary data.</text>
</comment>
<dbReference type="CDD" id="cd16917">
    <property type="entry name" value="HATPase_UhpB-NarQ-NarX-like"/>
    <property type="match status" value="1"/>
</dbReference>
<dbReference type="OrthoDB" id="227596at2"/>
<feature type="transmembrane region" description="Helical" evidence="10">
    <location>
        <begin position="172"/>
        <end position="193"/>
    </location>
</feature>
<feature type="region of interest" description="Disordered" evidence="9">
    <location>
        <begin position="367"/>
        <end position="386"/>
    </location>
</feature>
<dbReference type="Gene3D" id="1.20.5.1930">
    <property type="match status" value="1"/>
</dbReference>
<evidence type="ECO:0000313" key="14">
    <source>
        <dbReference type="Proteomes" id="UP000239494"/>
    </source>
</evidence>
<dbReference type="EC" id="2.7.13.3" evidence="2"/>
<accession>A0A2T0S8F0</accession>
<feature type="transmembrane region" description="Helical" evidence="10">
    <location>
        <begin position="61"/>
        <end position="79"/>
    </location>
</feature>
<name>A0A2T0S8F0_9PSEU</name>
<evidence type="ECO:0000256" key="5">
    <source>
        <dbReference type="ARBA" id="ARBA00022741"/>
    </source>
</evidence>
<keyword evidence="10" id="KW-0812">Transmembrane</keyword>